<dbReference type="EMBL" id="JAKKWZ010000008">
    <property type="protein sequence ID" value="MCG0339451.1"/>
    <property type="molecule type" value="Genomic_DNA"/>
</dbReference>
<evidence type="ECO:0000313" key="2">
    <source>
        <dbReference type="Proteomes" id="UP001201179"/>
    </source>
</evidence>
<organism evidence="1 2">
    <name type="scientific">Phocaeicola vulgatus</name>
    <name type="common">Bacteroides vulgatus</name>
    <dbReference type="NCBI Taxonomy" id="821"/>
    <lineage>
        <taxon>Bacteria</taxon>
        <taxon>Pseudomonadati</taxon>
        <taxon>Bacteroidota</taxon>
        <taxon>Bacteroidia</taxon>
        <taxon>Bacteroidales</taxon>
        <taxon>Bacteroidaceae</taxon>
        <taxon>Phocaeicola</taxon>
    </lineage>
</organism>
<name>A0AAW5ANJ2_PHOVU</name>
<protein>
    <submittedName>
        <fullName evidence="1">Uncharacterized protein</fullName>
    </submittedName>
</protein>
<dbReference type="AlphaFoldDB" id="A0AAW5ANJ2"/>
<dbReference type="Proteomes" id="UP001201179">
    <property type="component" value="Unassembled WGS sequence"/>
</dbReference>
<accession>A0AAW5ANJ2</accession>
<dbReference type="RefSeq" id="WP_165854364.1">
    <property type="nucleotide sequence ID" value="NZ_CP143952.1"/>
</dbReference>
<reference evidence="1" key="1">
    <citation type="submission" date="2022-01" db="EMBL/GenBank/DDBJ databases">
        <authorList>
            <person name="Mingchao X."/>
        </authorList>
    </citation>
    <scope>NUCLEOTIDE SEQUENCE</scope>
    <source>
        <strain evidence="1">Bv4372</strain>
    </source>
</reference>
<sequence>MDQDIKLIIKEEISLLLTAGDKIVTKNEEIILVAGFLCKGNKRRLPVRKRNKAFALQ</sequence>
<gene>
    <name evidence="1" type="ORF">L4X52_05530</name>
</gene>
<proteinExistence type="predicted"/>
<comment type="caution">
    <text evidence="1">The sequence shown here is derived from an EMBL/GenBank/DDBJ whole genome shotgun (WGS) entry which is preliminary data.</text>
</comment>
<evidence type="ECO:0000313" key="1">
    <source>
        <dbReference type="EMBL" id="MCG0339451.1"/>
    </source>
</evidence>